<evidence type="ECO:0000313" key="4">
    <source>
        <dbReference type="Proteomes" id="UP000199021"/>
    </source>
</evidence>
<feature type="domain" description="Fido" evidence="2">
    <location>
        <begin position="59"/>
        <end position="197"/>
    </location>
</feature>
<dbReference type="PROSITE" id="PS51459">
    <property type="entry name" value="FIDO"/>
    <property type="match status" value="1"/>
</dbReference>
<dbReference type="InterPro" id="IPR003812">
    <property type="entry name" value="Fido"/>
</dbReference>
<dbReference type="SUPFAM" id="SSF140931">
    <property type="entry name" value="Fic-like"/>
    <property type="match status" value="1"/>
</dbReference>
<proteinExistence type="predicted"/>
<dbReference type="Gene3D" id="1.10.3290.10">
    <property type="entry name" value="Fido-like domain"/>
    <property type="match status" value="1"/>
</dbReference>
<evidence type="ECO:0000259" key="2">
    <source>
        <dbReference type="PROSITE" id="PS51459"/>
    </source>
</evidence>
<keyword evidence="4" id="KW-1185">Reference proteome</keyword>
<feature type="active site" evidence="1">
    <location>
        <position position="133"/>
    </location>
</feature>
<name>A0A1H9EYA1_9BACT</name>
<dbReference type="EMBL" id="FOFB01000008">
    <property type="protein sequence ID" value="SEQ30183.1"/>
    <property type="molecule type" value="Genomic_DNA"/>
</dbReference>
<dbReference type="NCBIfam" id="TIGR02613">
    <property type="entry name" value="mob_myst_B"/>
    <property type="match status" value="1"/>
</dbReference>
<dbReference type="PANTHER" id="PTHR13504">
    <property type="entry name" value="FIDO DOMAIN-CONTAINING PROTEIN DDB_G0283145"/>
    <property type="match status" value="1"/>
</dbReference>
<dbReference type="InterPro" id="IPR013436">
    <property type="entry name" value="Mobile_mystery_prot_B"/>
</dbReference>
<dbReference type="STRING" id="478744.SAMN05444359_1081"/>
<sequence length="197" mass="22567">MGLKYNHEEGQTPISEDEMPGLKVKSITLQRELDEFELLNITKAKIWLKKQKLTPEAALSEAFLKKLHKKMFGDVWKWAGVFRRSEKNIGVSWVMIGRELRILLDDTLFWIENETFPPAEIALRFKHRLVSIHCFPNGNGRHSRIMADVLMENVFGQTAFSWRAAGMVSASEERRRYIAALRAADGGDYGLLLDFAG</sequence>
<dbReference type="Proteomes" id="UP000199021">
    <property type="component" value="Unassembled WGS sequence"/>
</dbReference>
<dbReference type="Pfam" id="PF02661">
    <property type="entry name" value="Fic"/>
    <property type="match status" value="1"/>
</dbReference>
<dbReference type="InterPro" id="IPR040198">
    <property type="entry name" value="Fido_containing"/>
</dbReference>
<dbReference type="AlphaFoldDB" id="A0A1H9EYA1"/>
<reference evidence="4" key="1">
    <citation type="submission" date="2016-10" db="EMBL/GenBank/DDBJ databases">
        <authorList>
            <person name="Varghese N."/>
            <person name="Submissions S."/>
        </authorList>
    </citation>
    <scope>NUCLEOTIDE SEQUENCE [LARGE SCALE GENOMIC DNA]</scope>
    <source>
        <strain evidence="4">DSM 24740</strain>
    </source>
</reference>
<dbReference type="PANTHER" id="PTHR13504:SF39">
    <property type="entry name" value="CELL FILAMENTATION PROTEIN"/>
    <property type="match status" value="1"/>
</dbReference>
<dbReference type="RefSeq" id="WP_090167338.1">
    <property type="nucleotide sequence ID" value="NZ_FOFB01000008.1"/>
</dbReference>
<accession>A0A1H9EYA1</accession>
<organism evidence="3 4">
    <name type="scientific">Neolewinella agarilytica</name>
    <dbReference type="NCBI Taxonomy" id="478744"/>
    <lineage>
        <taxon>Bacteria</taxon>
        <taxon>Pseudomonadati</taxon>
        <taxon>Bacteroidota</taxon>
        <taxon>Saprospiria</taxon>
        <taxon>Saprospirales</taxon>
        <taxon>Lewinellaceae</taxon>
        <taxon>Neolewinella</taxon>
    </lineage>
</organism>
<evidence type="ECO:0000313" key="3">
    <source>
        <dbReference type="EMBL" id="SEQ30183.1"/>
    </source>
</evidence>
<gene>
    <name evidence="3" type="ORF">SAMN05444359_1081</name>
</gene>
<dbReference type="OrthoDB" id="9813719at2"/>
<dbReference type="InParanoid" id="A0A1H9EYA1"/>
<evidence type="ECO:0000256" key="1">
    <source>
        <dbReference type="PIRSR" id="PIRSR640198-1"/>
    </source>
</evidence>
<protein>
    <submittedName>
        <fullName evidence="3">Mobile mystery protein B</fullName>
    </submittedName>
</protein>
<dbReference type="InterPro" id="IPR036597">
    <property type="entry name" value="Fido-like_dom_sf"/>
</dbReference>